<comment type="caution">
    <text evidence="2">The sequence shown here is derived from an EMBL/GenBank/DDBJ whole genome shotgun (WGS) entry which is preliminary data.</text>
</comment>
<name>A0AAN5D3L7_9BILA</name>
<evidence type="ECO:0000256" key="1">
    <source>
        <dbReference type="SAM" id="Phobius"/>
    </source>
</evidence>
<sequence length="180" mass="20981">SLFSGMWTGASANCLLLVTNRLFELLNFSHFTLKRTMMYLVITSFYIFFFMFFTPTHVTNSKEKGMFFDPFIRNDTDVKFANFPHTANNLIVVMATAVLYISLCIVLVVKQSASKMILNLSVFRVREIPPRHYTVAELYHNAAKQMSKLNRYVYMNFFEVPAIFVEFGHLNWQLSHGIFK</sequence>
<dbReference type="AlphaFoldDB" id="A0AAN5D3L7"/>
<proteinExistence type="predicted"/>
<keyword evidence="1" id="KW-0472">Membrane</keyword>
<dbReference type="Pfam" id="PF10321">
    <property type="entry name" value="7TM_GPCR_Srt"/>
    <property type="match status" value="1"/>
</dbReference>
<gene>
    <name evidence="2" type="ORF">PMAYCL1PPCAC_26223</name>
</gene>
<accession>A0AAN5D3L7</accession>
<feature type="transmembrane region" description="Helical" evidence="1">
    <location>
        <begin position="90"/>
        <end position="109"/>
    </location>
</feature>
<dbReference type="Proteomes" id="UP001328107">
    <property type="component" value="Unassembled WGS sequence"/>
</dbReference>
<feature type="non-terminal residue" evidence="2">
    <location>
        <position position="1"/>
    </location>
</feature>
<evidence type="ECO:0000313" key="3">
    <source>
        <dbReference type="Proteomes" id="UP001328107"/>
    </source>
</evidence>
<dbReference type="PANTHER" id="PTHR23021">
    <property type="entry name" value="SERPENTINE RECEPTOR, CLASS T"/>
    <property type="match status" value="1"/>
</dbReference>
<dbReference type="PANTHER" id="PTHR23021:SF11">
    <property type="entry name" value="SERPENTINE RECEPTOR, CLASS T"/>
    <property type="match status" value="1"/>
</dbReference>
<evidence type="ECO:0000313" key="2">
    <source>
        <dbReference type="EMBL" id="GMR56028.1"/>
    </source>
</evidence>
<reference evidence="3" key="1">
    <citation type="submission" date="2022-10" db="EMBL/GenBank/DDBJ databases">
        <title>Genome assembly of Pristionchus species.</title>
        <authorList>
            <person name="Yoshida K."/>
            <person name="Sommer R.J."/>
        </authorList>
    </citation>
    <scope>NUCLEOTIDE SEQUENCE [LARGE SCALE GENOMIC DNA]</scope>
    <source>
        <strain evidence="3">RS5460</strain>
    </source>
</reference>
<keyword evidence="1" id="KW-0812">Transmembrane</keyword>
<keyword evidence="1" id="KW-1133">Transmembrane helix</keyword>
<organism evidence="2 3">
    <name type="scientific">Pristionchus mayeri</name>
    <dbReference type="NCBI Taxonomy" id="1317129"/>
    <lineage>
        <taxon>Eukaryota</taxon>
        <taxon>Metazoa</taxon>
        <taxon>Ecdysozoa</taxon>
        <taxon>Nematoda</taxon>
        <taxon>Chromadorea</taxon>
        <taxon>Rhabditida</taxon>
        <taxon>Rhabditina</taxon>
        <taxon>Diplogasteromorpha</taxon>
        <taxon>Diplogasteroidea</taxon>
        <taxon>Neodiplogasteridae</taxon>
        <taxon>Pristionchus</taxon>
    </lineage>
</organism>
<protein>
    <recommendedName>
        <fullName evidence="4">G protein-coupled receptor</fullName>
    </recommendedName>
</protein>
<evidence type="ECO:0008006" key="4">
    <source>
        <dbReference type="Google" id="ProtNLM"/>
    </source>
</evidence>
<feature type="transmembrane region" description="Helical" evidence="1">
    <location>
        <begin position="38"/>
        <end position="58"/>
    </location>
</feature>
<dbReference type="InterPro" id="IPR019425">
    <property type="entry name" value="7TM_GPCR_serpentine_rcpt_Srt"/>
</dbReference>
<keyword evidence="3" id="KW-1185">Reference proteome</keyword>
<dbReference type="EMBL" id="BTRK01000005">
    <property type="protein sequence ID" value="GMR56028.1"/>
    <property type="molecule type" value="Genomic_DNA"/>
</dbReference>